<evidence type="ECO:0000313" key="1">
    <source>
        <dbReference type="EMBL" id="CAK7944609.1"/>
    </source>
</evidence>
<gene>
    <name evidence="1" type="ORF">PM001_LOCUS29759</name>
</gene>
<reference evidence="1" key="1">
    <citation type="submission" date="2024-01" db="EMBL/GenBank/DDBJ databases">
        <authorList>
            <person name="Webb A."/>
        </authorList>
    </citation>
    <scope>NUCLEOTIDE SEQUENCE</scope>
    <source>
        <strain evidence="1">Pm1</strain>
    </source>
</reference>
<evidence type="ECO:0000313" key="2">
    <source>
        <dbReference type="Proteomes" id="UP001162060"/>
    </source>
</evidence>
<name>A0AAV1VGF5_9STRA</name>
<dbReference type="Proteomes" id="UP001162060">
    <property type="component" value="Unassembled WGS sequence"/>
</dbReference>
<accession>A0AAV1VGF5</accession>
<organism evidence="1 2">
    <name type="scientific">Peronospora matthiolae</name>
    <dbReference type="NCBI Taxonomy" id="2874970"/>
    <lineage>
        <taxon>Eukaryota</taxon>
        <taxon>Sar</taxon>
        <taxon>Stramenopiles</taxon>
        <taxon>Oomycota</taxon>
        <taxon>Peronosporomycetes</taxon>
        <taxon>Peronosporales</taxon>
        <taxon>Peronosporaceae</taxon>
        <taxon>Peronospora</taxon>
    </lineage>
</organism>
<sequence>MKEGKKEPRSQMDLQVQSDTVSQLKRVTCELREELEHERGRRLDLLGNVSRLFSKRGMDRSNFALINLKMSGHTILFATS</sequence>
<dbReference type="AlphaFoldDB" id="A0AAV1VGF5"/>
<proteinExistence type="predicted"/>
<comment type="caution">
    <text evidence="1">The sequence shown here is derived from an EMBL/GenBank/DDBJ whole genome shotgun (WGS) entry which is preliminary data.</text>
</comment>
<protein>
    <submittedName>
        <fullName evidence="1">Uncharacterized protein</fullName>
    </submittedName>
</protein>
<dbReference type="EMBL" id="CAKLBY020000309">
    <property type="protein sequence ID" value="CAK7944609.1"/>
    <property type="molecule type" value="Genomic_DNA"/>
</dbReference>